<feature type="signal peptide" evidence="1">
    <location>
        <begin position="1"/>
        <end position="27"/>
    </location>
</feature>
<protein>
    <recommendedName>
        <fullName evidence="4">Secreted protein</fullName>
    </recommendedName>
</protein>
<dbReference type="EMBL" id="JAHMHS010000016">
    <property type="protein sequence ID" value="KAK1728568.1"/>
    <property type="molecule type" value="Genomic_DNA"/>
</dbReference>
<gene>
    <name evidence="2" type="ORF">BDZ83DRAFT_608480</name>
</gene>
<accession>A0AAD8US91</accession>
<evidence type="ECO:0000313" key="2">
    <source>
        <dbReference type="EMBL" id="KAK1728568.1"/>
    </source>
</evidence>
<organism evidence="2 3">
    <name type="scientific">Glomerella acutata</name>
    <name type="common">Colletotrichum acutatum</name>
    <dbReference type="NCBI Taxonomy" id="27357"/>
    <lineage>
        <taxon>Eukaryota</taxon>
        <taxon>Fungi</taxon>
        <taxon>Dikarya</taxon>
        <taxon>Ascomycota</taxon>
        <taxon>Pezizomycotina</taxon>
        <taxon>Sordariomycetes</taxon>
        <taxon>Hypocreomycetidae</taxon>
        <taxon>Glomerellales</taxon>
        <taxon>Glomerellaceae</taxon>
        <taxon>Colletotrichum</taxon>
        <taxon>Colletotrichum acutatum species complex</taxon>
    </lineage>
</organism>
<proteinExistence type="predicted"/>
<keyword evidence="1" id="KW-0732">Signal</keyword>
<keyword evidence="3" id="KW-1185">Reference proteome</keyword>
<feature type="chain" id="PRO_5041978169" description="Secreted protein" evidence="1">
    <location>
        <begin position="28"/>
        <end position="70"/>
    </location>
</feature>
<evidence type="ECO:0000256" key="1">
    <source>
        <dbReference type="SAM" id="SignalP"/>
    </source>
</evidence>
<sequence length="70" mass="8150">MLPNTDVLMDCISLLTTVLSWMAKARSSDWYYYCLLTTISSSIQQISQAICHVFHLDRPLFRAFKSYRPT</sequence>
<reference evidence="2" key="1">
    <citation type="submission" date="2021-12" db="EMBL/GenBank/DDBJ databases">
        <title>Comparative genomics, transcriptomics and evolutionary studies reveal genomic signatures of adaptation to plant cell wall in hemibiotrophic fungi.</title>
        <authorList>
            <consortium name="DOE Joint Genome Institute"/>
            <person name="Baroncelli R."/>
            <person name="Diaz J.F."/>
            <person name="Benocci T."/>
            <person name="Peng M."/>
            <person name="Battaglia E."/>
            <person name="Haridas S."/>
            <person name="Andreopoulos W."/>
            <person name="Labutti K."/>
            <person name="Pangilinan J."/>
            <person name="Floch G.L."/>
            <person name="Makela M.R."/>
            <person name="Henrissat B."/>
            <person name="Grigoriev I.V."/>
            <person name="Crouch J.A."/>
            <person name="De Vries R.P."/>
            <person name="Sukno S.A."/>
            <person name="Thon M.R."/>
        </authorList>
    </citation>
    <scope>NUCLEOTIDE SEQUENCE</scope>
    <source>
        <strain evidence="2">CBS 112980</strain>
    </source>
</reference>
<dbReference type="RefSeq" id="XP_060368623.1">
    <property type="nucleotide sequence ID" value="XM_060507483.1"/>
</dbReference>
<evidence type="ECO:0008006" key="4">
    <source>
        <dbReference type="Google" id="ProtNLM"/>
    </source>
</evidence>
<name>A0AAD8US91_GLOAC</name>
<dbReference type="AlphaFoldDB" id="A0AAD8US91"/>
<dbReference type="GeneID" id="85391382"/>
<dbReference type="Proteomes" id="UP001244207">
    <property type="component" value="Unassembled WGS sequence"/>
</dbReference>
<comment type="caution">
    <text evidence="2">The sequence shown here is derived from an EMBL/GenBank/DDBJ whole genome shotgun (WGS) entry which is preliminary data.</text>
</comment>
<evidence type="ECO:0000313" key="3">
    <source>
        <dbReference type="Proteomes" id="UP001244207"/>
    </source>
</evidence>